<name>A0ABW3NWY0_9SPHN</name>
<dbReference type="Proteomes" id="UP001597203">
    <property type="component" value="Unassembled WGS sequence"/>
</dbReference>
<feature type="compositionally biased region" description="Polar residues" evidence="1">
    <location>
        <begin position="1"/>
        <end position="12"/>
    </location>
</feature>
<organism evidence="2 3">
    <name type="scientific">Sphingobium olei</name>
    <dbReference type="NCBI Taxonomy" id="420955"/>
    <lineage>
        <taxon>Bacteria</taxon>
        <taxon>Pseudomonadati</taxon>
        <taxon>Pseudomonadota</taxon>
        <taxon>Alphaproteobacteria</taxon>
        <taxon>Sphingomonadales</taxon>
        <taxon>Sphingomonadaceae</taxon>
        <taxon>Sphingobium</taxon>
    </lineage>
</organism>
<accession>A0ABW3NWY0</accession>
<proteinExistence type="predicted"/>
<gene>
    <name evidence="2" type="ORF">ACFQ24_01915</name>
</gene>
<feature type="region of interest" description="Disordered" evidence="1">
    <location>
        <begin position="1"/>
        <end position="20"/>
    </location>
</feature>
<dbReference type="EMBL" id="JBHTLS010000009">
    <property type="protein sequence ID" value="MFD1103674.1"/>
    <property type="molecule type" value="Genomic_DNA"/>
</dbReference>
<protein>
    <submittedName>
        <fullName evidence="2">ParA family protein</fullName>
    </submittedName>
</protein>
<sequence>MVIKSFRSNPNKPGTVGNGPQAGGIAKSAGVIQSSAIALLAGLRVGFIDADSTTAATSSLVDQSRHTVLKLTDDADFTDLAQRTFAGFDLVFIDFGAAQLSNPETILPTLGIMDAFGGAANCALILNQIPHKTGLTADLNRIGSFFSPRAQIRIARHNIDGTGKFEDLPAALASFPVHYVDNFPPNVDDLWRSRHLLPSDLIDAPPPGYELATAKIALHLLRIAESGNFAEWLGASAAIPKLRAAAEDALKYTPPLPAEQLTNAVLTAYDGLQRAMHKVLHAHSDVDCVTSAREAQHYDREYRAARA</sequence>
<reference evidence="3" key="1">
    <citation type="journal article" date="2019" name="Int. J. Syst. Evol. Microbiol.">
        <title>The Global Catalogue of Microorganisms (GCM) 10K type strain sequencing project: providing services to taxonomists for standard genome sequencing and annotation.</title>
        <authorList>
            <consortium name="The Broad Institute Genomics Platform"/>
            <consortium name="The Broad Institute Genome Sequencing Center for Infectious Disease"/>
            <person name="Wu L."/>
            <person name="Ma J."/>
        </authorList>
    </citation>
    <scope>NUCLEOTIDE SEQUENCE [LARGE SCALE GENOMIC DNA]</scope>
    <source>
        <strain evidence="3">CCUG 54329</strain>
    </source>
</reference>
<evidence type="ECO:0000313" key="2">
    <source>
        <dbReference type="EMBL" id="MFD1103674.1"/>
    </source>
</evidence>
<dbReference type="RefSeq" id="WP_380908663.1">
    <property type="nucleotide sequence ID" value="NZ_JBHTLS010000009.1"/>
</dbReference>
<evidence type="ECO:0000313" key="3">
    <source>
        <dbReference type="Proteomes" id="UP001597203"/>
    </source>
</evidence>
<evidence type="ECO:0000256" key="1">
    <source>
        <dbReference type="SAM" id="MobiDB-lite"/>
    </source>
</evidence>
<comment type="caution">
    <text evidence="2">The sequence shown here is derived from an EMBL/GenBank/DDBJ whole genome shotgun (WGS) entry which is preliminary data.</text>
</comment>
<keyword evidence="3" id="KW-1185">Reference proteome</keyword>